<keyword evidence="3" id="KW-1185">Reference proteome</keyword>
<name>A0ABD1Y654_9MARC</name>
<gene>
    <name evidence="2" type="ORF">R1flu_002348</name>
</gene>
<evidence type="ECO:0000313" key="2">
    <source>
        <dbReference type="EMBL" id="KAL2622143.1"/>
    </source>
</evidence>
<feature type="compositionally biased region" description="Low complexity" evidence="1">
    <location>
        <begin position="99"/>
        <end position="108"/>
    </location>
</feature>
<proteinExistence type="predicted"/>
<feature type="region of interest" description="Disordered" evidence="1">
    <location>
        <begin position="89"/>
        <end position="144"/>
    </location>
</feature>
<dbReference type="Proteomes" id="UP001605036">
    <property type="component" value="Unassembled WGS sequence"/>
</dbReference>
<dbReference type="AlphaFoldDB" id="A0ABD1Y654"/>
<evidence type="ECO:0000256" key="1">
    <source>
        <dbReference type="SAM" id="MobiDB-lite"/>
    </source>
</evidence>
<feature type="compositionally biased region" description="Basic and acidic residues" evidence="1">
    <location>
        <begin position="118"/>
        <end position="129"/>
    </location>
</feature>
<comment type="caution">
    <text evidence="2">The sequence shown here is derived from an EMBL/GenBank/DDBJ whole genome shotgun (WGS) entry which is preliminary data.</text>
</comment>
<organism evidence="2 3">
    <name type="scientific">Riccia fluitans</name>
    <dbReference type="NCBI Taxonomy" id="41844"/>
    <lineage>
        <taxon>Eukaryota</taxon>
        <taxon>Viridiplantae</taxon>
        <taxon>Streptophyta</taxon>
        <taxon>Embryophyta</taxon>
        <taxon>Marchantiophyta</taxon>
        <taxon>Marchantiopsida</taxon>
        <taxon>Marchantiidae</taxon>
        <taxon>Marchantiales</taxon>
        <taxon>Ricciaceae</taxon>
        <taxon>Riccia</taxon>
    </lineage>
</organism>
<sequence>MCTRSPSSSSANLFKIIQGLASGFLTYVSKNGRNCMAVKLDDRQFRHLPTQVMMMKDLPDAMKQTQQGGTHSVKISIDGVTREAVVEPLTSTQLDKGTSVPSGVDVPGSSGGGEEEGADKTFNPDKTLSDGDVPDWVKDSLPNL</sequence>
<reference evidence="2 3" key="1">
    <citation type="submission" date="2024-09" db="EMBL/GenBank/DDBJ databases">
        <title>Chromosome-scale assembly of Riccia fluitans.</title>
        <authorList>
            <person name="Paukszto L."/>
            <person name="Sawicki J."/>
            <person name="Karawczyk K."/>
            <person name="Piernik-Szablinska J."/>
            <person name="Szczecinska M."/>
            <person name="Mazdziarz M."/>
        </authorList>
    </citation>
    <scope>NUCLEOTIDE SEQUENCE [LARGE SCALE GENOMIC DNA]</scope>
    <source>
        <strain evidence="2">Rf_01</strain>
        <tissue evidence="2">Aerial parts of the thallus</tissue>
    </source>
</reference>
<evidence type="ECO:0000313" key="3">
    <source>
        <dbReference type="Proteomes" id="UP001605036"/>
    </source>
</evidence>
<protein>
    <submittedName>
        <fullName evidence="2">Uncharacterized protein</fullName>
    </submittedName>
</protein>
<accession>A0ABD1Y654</accession>
<dbReference type="EMBL" id="JBHFFA010000006">
    <property type="protein sequence ID" value="KAL2622143.1"/>
    <property type="molecule type" value="Genomic_DNA"/>
</dbReference>